<evidence type="ECO:0000256" key="12">
    <source>
        <dbReference type="SAM" id="SignalP"/>
    </source>
</evidence>
<dbReference type="GO" id="GO:0044718">
    <property type="term" value="P:siderophore transmembrane transport"/>
    <property type="evidence" value="ECO:0007669"/>
    <property type="project" value="TreeGrafter"/>
</dbReference>
<evidence type="ECO:0000259" key="13">
    <source>
        <dbReference type="Pfam" id="PF00593"/>
    </source>
</evidence>
<keyword evidence="7 11" id="KW-0798">TonB box</keyword>
<evidence type="ECO:0000256" key="5">
    <source>
        <dbReference type="ARBA" id="ARBA00022729"/>
    </source>
</evidence>
<comment type="caution">
    <text evidence="15">The sequence shown here is derived from an EMBL/GenBank/DDBJ whole genome shotgun (WGS) entry which is preliminary data.</text>
</comment>
<dbReference type="GO" id="GO:0009279">
    <property type="term" value="C:cell outer membrane"/>
    <property type="evidence" value="ECO:0007669"/>
    <property type="project" value="UniProtKB-SubCell"/>
</dbReference>
<dbReference type="GO" id="GO:0015344">
    <property type="term" value="F:siderophore uptake transmembrane transporter activity"/>
    <property type="evidence" value="ECO:0007669"/>
    <property type="project" value="TreeGrafter"/>
</dbReference>
<organism evidence="15 16">
    <name type="scientific">Centipeda periodontii DSM 2778</name>
    <dbReference type="NCBI Taxonomy" id="888060"/>
    <lineage>
        <taxon>Bacteria</taxon>
        <taxon>Bacillati</taxon>
        <taxon>Bacillota</taxon>
        <taxon>Negativicutes</taxon>
        <taxon>Selenomonadales</taxon>
        <taxon>Selenomonadaceae</taxon>
        <taxon>Centipeda</taxon>
    </lineage>
</organism>
<evidence type="ECO:0000256" key="1">
    <source>
        <dbReference type="ARBA" id="ARBA00004571"/>
    </source>
</evidence>
<evidence type="ECO:0000256" key="3">
    <source>
        <dbReference type="ARBA" id="ARBA00022452"/>
    </source>
</evidence>
<dbReference type="InterPro" id="IPR036942">
    <property type="entry name" value="Beta-barrel_TonB_sf"/>
</dbReference>
<dbReference type="PROSITE" id="PS51257">
    <property type="entry name" value="PROKAR_LIPOPROTEIN"/>
    <property type="match status" value="1"/>
</dbReference>
<feature type="chain" id="PRO_5003331735" evidence="12">
    <location>
        <begin position="27"/>
        <end position="740"/>
    </location>
</feature>
<dbReference type="PANTHER" id="PTHR30069">
    <property type="entry name" value="TONB-DEPENDENT OUTER MEMBRANE RECEPTOR"/>
    <property type="match status" value="1"/>
</dbReference>
<dbReference type="Gene3D" id="2.170.130.10">
    <property type="entry name" value="TonB-dependent receptor, plug domain"/>
    <property type="match status" value="1"/>
</dbReference>
<dbReference type="CDD" id="cd01347">
    <property type="entry name" value="ligand_gated_channel"/>
    <property type="match status" value="1"/>
</dbReference>
<keyword evidence="15" id="KW-0675">Receptor</keyword>
<name>F5RJF3_9FIRM</name>
<dbReference type="Pfam" id="PF00593">
    <property type="entry name" value="TonB_dep_Rec_b-barrel"/>
    <property type="match status" value="1"/>
</dbReference>
<dbReference type="eggNOG" id="COG4771">
    <property type="taxonomic scope" value="Bacteria"/>
</dbReference>
<evidence type="ECO:0000256" key="4">
    <source>
        <dbReference type="ARBA" id="ARBA00022692"/>
    </source>
</evidence>
<evidence type="ECO:0000313" key="16">
    <source>
        <dbReference type="Proteomes" id="UP000004067"/>
    </source>
</evidence>
<dbReference type="InterPro" id="IPR037066">
    <property type="entry name" value="Plug_dom_sf"/>
</dbReference>
<evidence type="ECO:0000256" key="10">
    <source>
        <dbReference type="PROSITE-ProRule" id="PRU01360"/>
    </source>
</evidence>
<keyword evidence="5 12" id="KW-0732">Signal</keyword>
<dbReference type="EMBL" id="AFHQ01000009">
    <property type="protein sequence ID" value="EGK61978.1"/>
    <property type="molecule type" value="Genomic_DNA"/>
</dbReference>
<evidence type="ECO:0000256" key="11">
    <source>
        <dbReference type="RuleBase" id="RU003357"/>
    </source>
</evidence>
<dbReference type="Pfam" id="PF07715">
    <property type="entry name" value="Plug"/>
    <property type="match status" value="1"/>
</dbReference>
<evidence type="ECO:0000256" key="8">
    <source>
        <dbReference type="ARBA" id="ARBA00023136"/>
    </source>
</evidence>
<dbReference type="Proteomes" id="UP000004067">
    <property type="component" value="Unassembled WGS sequence"/>
</dbReference>
<evidence type="ECO:0000256" key="2">
    <source>
        <dbReference type="ARBA" id="ARBA00022448"/>
    </source>
</evidence>
<feature type="signal peptide" evidence="12">
    <location>
        <begin position="1"/>
        <end position="26"/>
    </location>
</feature>
<dbReference type="SUPFAM" id="SSF56935">
    <property type="entry name" value="Porins"/>
    <property type="match status" value="1"/>
</dbReference>
<sequence length="740" mass="81731">MRLREKRALAAAVAFTLSGWTGAACAADVPAADVAAQTYKTDAVVVTASGFEEDPRYAPASITVIQSDEIMQRGYTDLRQVLDTIEGVDTFGATGRFDTPAVSIRGMSDAHTLILVDGVAQSGPGIAGGMMRSFNQLANTSLPAPSQIERIEVVRGPMSTLYGSDAMGGVINIITKKVTDEFHGSVSVGSLFETTENKSNTMKYSFNVAGPITKEKVGLQLRGSYLKRGASAFGIDKEKRDYDNWNLGTRLTYTPAAGQSYYLDIDRGQNMRDGDFAQRGQMPAPIPNAFVRTNLLGDLSQRFDRTKIVLGAENKVGRDGTWTNTLSFLRNEMHFDANLAGTANPSPIPHIFIPIKSTIRNRVKNDFVTYDTKYVADLSDAHTLTVGGRWQRESVDYHLMRRLQPTSLSMLPPPMQMMFRNLMQRRSSNDNGSLSRTSWALYGEDTWALSKKLVFTYGLRYEHPEDYDDNLSPRGYLIYMPDRHFTVKGGIATGYKAPTMLQSAPVDVHLNITGEVYRGNTGLTPEKSTTQELGLYYRSGHGTDAHLTFFHTDFKNKIDLSDAVNVAGVGAVRTYENVGRARIHGVELGTKFTLAPKLSAGLNWTFLTSRIKSGKNVGQPLRSTPKQAVNLRLDWTPAEATDVWMTAQYRSGMYRSKQAAGLASTYRPFTVVNMGVTHKLRDGLSVQFAVNNLLNRNFDRTTAVGSANYNVYYDDLDADGIAGGSYMARRSYWLGLTYEF</sequence>
<keyword evidence="9 10" id="KW-0998">Cell outer membrane</keyword>
<dbReference type="STRING" id="888060.HMPREF9081_0388"/>
<keyword evidence="8 10" id="KW-0472">Membrane</keyword>
<reference evidence="15 16" key="1">
    <citation type="submission" date="2011-04" db="EMBL/GenBank/DDBJ databases">
        <authorList>
            <person name="Muzny D."/>
            <person name="Qin X."/>
            <person name="Deng J."/>
            <person name="Jiang H."/>
            <person name="Liu Y."/>
            <person name="Qu J."/>
            <person name="Song X.-Z."/>
            <person name="Zhang L."/>
            <person name="Thornton R."/>
            <person name="Coyle M."/>
            <person name="Francisco L."/>
            <person name="Jackson L."/>
            <person name="Javaid M."/>
            <person name="Korchina V."/>
            <person name="Kovar C."/>
            <person name="Mata R."/>
            <person name="Mathew T."/>
            <person name="Ngo R."/>
            <person name="Nguyen L."/>
            <person name="Nguyen N."/>
            <person name="Okwuonu G."/>
            <person name="Ongeri F."/>
            <person name="Pham C."/>
            <person name="Simmons D."/>
            <person name="Wilczek-Boney K."/>
            <person name="Hale W."/>
            <person name="Jakkamsetti A."/>
            <person name="Pham P."/>
            <person name="Ruth R."/>
            <person name="San Lucas F."/>
            <person name="Warren J."/>
            <person name="Zhang J."/>
            <person name="Zhao Z."/>
            <person name="Zhou C."/>
            <person name="Zhu D."/>
            <person name="Lee S."/>
            <person name="Bess C."/>
            <person name="Blankenburg K."/>
            <person name="Forbes L."/>
            <person name="Fu Q."/>
            <person name="Gubbala S."/>
            <person name="Hirani K."/>
            <person name="Jayaseelan J.C."/>
            <person name="Lara F."/>
            <person name="Munidasa M."/>
            <person name="Palculict T."/>
            <person name="Patil S."/>
            <person name="Pu L.-L."/>
            <person name="Saada N."/>
            <person name="Tang L."/>
            <person name="Weissenberger G."/>
            <person name="Zhu Y."/>
            <person name="Hemphill L."/>
            <person name="Shang Y."/>
            <person name="Youmans B."/>
            <person name="Ayvaz T."/>
            <person name="Ross M."/>
            <person name="Santibanez J."/>
            <person name="Aqrawi P."/>
            <person name="Gross S."/>
            <person name="Joshi V."/>
            <person name="Fowler G."/>
            <person name="Nazareth L."/>
            <person name="Reid J."/>
            <person name="Worley K."/>
            <person name="Petrosino J."/>
            <person name="Highlander S."/>
            <person name="Gibbs R."/>
        </authorList>
    </citation>
    <scope>NUCLEOTIDE SEQUENCE [LARGE SCALE GENOMIC DNA]</scope>
    <source>
        <strain evidence="15 16">DSM 2778</strain>
    </source>
</reference>
<dbReference type="PROSITE" id="PS52016">
    <property type="entry name" value="TONB_DEPENDENT_REC_3"/>
    <property type="match status" value="1"/>
</dbReference>
<dbReference type="InterPro" id="IPR000531">
    <property type="entry name" value="Beta-barrel_TonB"/>
</dbReference>
<feature type="domain" description="TonB-dependent receptor plug" evidence="14">
    <location>
        <begin position="56"/>
        <end position="170"/>
    </location>
</feature>
<keyword evidence="3 10" id="KW-1134">Transmembrane beta strand</keyword>
<evidence type="ECO:0000259" key="14">
    <source>
        <dbReference type="Pfam" id="PF07715"/>
    </source>
</evidence>
<feature type="domain" description="TonB-dependent receptor-like beta-barrel" evidence="13">
    <location>
        <begin position="259"/>
        <end position="693"/>
    </location>
</feature>
<evidence type="ECO:0000256" key="9">
    <source>
        <dbReference type="ARBA" id="ARBA00023237"/>
    </source>
</evidence>
<keyword evidence="16" id="KW-1185">Reference proteome</keyword>
<dbReference type="RefSeq" id="WP_006305219.1">
    <property type="nucleotide sequence ID" value="NZ_GL892076.1"/>
</dbReference>
<dbReference type="HOGENOM" id="CLU_008287_18_2_9"/>
<gene>
    <name evidence="15" type="ORF">HMPREF9081_0388</name>
</gene>
<accession>F5RJF3</accession>
<dbReference type="AlphaFoldDB" id="F5RJF3"/>
<proteinExistence type="inferred from homology"/>
<dbReference type="PANTHER" id="PTHR30069:SF53">
    <property type="entry name" value="COLICIN I RECEPTOR-RELATED"/>
    <property type="match status" value="1"/>
</dbReference>
<evidence type="ECO:0000313" key="15">
    <source>
        <dbReference type="EMBL" id="EGK61978.1"/>
    </source>
</evidence>
<dbReference type="Gene3D" id="2.40.170.20">
    <property type="entry name" value="TonB-dependent receptor, beta-barrel domain"/>
    <property type="match status" value="1"/>
</dbReference>
<keyword evidence="6" id="KW-0406">Ion transport</keyword>
<keyword evidence="4 10" id="KW-0812">Transmembrane</keyword>
<evidence type="ECO:0000256" key="6">
    <source>
        <dbReference type="ARBA" id="ARBA00023065"/>
    </source>
</evidence>
<comment type="subcellular location">
    <subcellularLocation>
        <location evidence="1 10">Cell outer membrane</location>
        <topology evidence="1 10">Multi-pass membrane protein</topology>
    </subcellularLocation>
</comment>
<dbReference type="InterPro" id="IPR012910">
    <property type="entry name" value="Plug_dom"/>
</dbReference>
<keyword evidence="2 10" id="KW-0813">Transport</keyword>
<evidence type="ECO:0000256" key="7">
    <source>
        <dbReference type="ARBA" id="ARBA00023077"/>
    </source>
</evidence>
<comment type="similarity">
    <text evidence="10 11">Belongs to the TonB-dependent receptor family.</text>
</comment>
<dbReference type="InterPro" id="IPR039426">
    <property type="entry name" value="TonB-dep_rcpt-like"/>
</dbReference>
<protein>
    <submittedName>
        <fullName evidence="15">Outer membrane receptor</fullName>
    </submittedName>
</protein>